<dbReference type="PROSITE" id="PS51898">
    <property type="entry name" value="TYR_RECOMBINASE"/>
    <property type="match status" value="1"/>
</dbReference>
<evidence type="ECO:0000256" key="1">
    <source>
        <dbReference type="ARBA" id="ARBA00023172"/>
    </source>
</evidence>
<dbReference type="RefSeq" id="WP_049718973.1">
    <property type="nucleotide sequence ID" value="NZ_LFXA01000018.1"/>
</dbReference>
<dbReference type="Gene3D" id="1.10.443.10">
    <property type="entry name" value="Intergrase catalytic core"/>
    <property type="match status" value="1"/>
</dbReference>
<dbReference type="CDD" id="cd00397">
    <property type="entry name" value="DNA_BRE_C"/>
    <property type="match status" value="1"/>
</dbReference>
<dbReference type="OrthoDB" id="8421690at2"/>
<dbReference type="AlphaFoldDB" id="A0A0K9X7F1"/>
<accession>A0A0K9X7F1</accession>
<dbReference type="Proteomes" id="UP000037288">
    <property type="component" value="Unassembled WGS sequence"/>
</dbReference>
<protein>
    <submittedName>
        <fullName evidence="3">Integrase</fullName>
    </submittedName>
</protein>
<sequence>MGEVVPLHRVPTGEGHGAGWAPLEAGRWAAWLREQVAEGWREGEWDGQTLVFTGDVANARTVVYRCGTAACDALTRAKSLCTTCAKAQRVSGLSMKEFKAVFVPVRDRTMTGVQERCRVGGCPRDAHVWGLCSSHASLRQKHLDRDPGSALEVWVARQKPYPPVASCRVRGCRFDGRGPHTLCFQHIRTFKRHPSSRVAGARVPADWLDRQAPYLAVHQFSLAPLSRLARLEVLYALQQRDARGQKIDPHATRQMVAHLAEAADSLAAVPADALPHRSGSNIDALLRETHRVVAAALARFRGQDPADQATLDLTELGVRGKRGGRTSRPGDLDLTELAQPWLRRVLITWIDETKPTTGEVRRAHRACVTAARALALRPGGGADAAVLTFADMGAVVDAFRHLPRLDGSPMKNKARNGLLGFFFKVLDYGRAAGHLGGMSAYFARHPSHVIAPDEVSEEDEAGRALPNDVIYQLDDQIHLLGRGVTHGRLTPGEVHEMCRAVYELLRDTGRRPYEIGELRLDCLKREEAHWTLIWDNRKAGRTRRHLPVNVETAETIQRWLAVREGLDLPTGSEGYLFPPAGENGQLRHLLPEQVAHIIRAWVDCDEVTLFAEEFGPDGTRAPFDKSLVFPYAFRHSFCQRHADAGLDQDLLRELMDHRSEVTTAAYYKISAKRKREAVNVMRLHTTDRKGRLTPLSQTAYLRGSVQVPFGNCTEPSNVKAGGHACPIRFQCVGCPSYHPDPSYLPAMEDHIRQLRAQREKAVMMDVDEFVVRNMDEEIAAYKKRVDQMRDQVAAMDPQERERVEEASAVLRKVRAAQAGRGAVALPMPVVRRPRVDGAGA</sequence>
<dbReference type="GO" id="GO:0006310">
    <property type="term" value="P:DNA recombination"/>
    <property type="evidence" value="ECO:0007669"/>
    <property type="project" value="UniProtKB-KW"/>
</dbReference>
<dbReference type="GO" id="GO:0015074">
    <property type="term" value="P:DNA integration"/>
    <property type="evidence" value="ECO:0007669"/>
    <property type="project" value="InterPro"/>
</dbReference>
<dbReference type="InterPro" id="IPR002104">
    <property type="entry name" value="Integrase_catalytic"/>
</dbReference>
<name>A0A0K9X7F1_9ACTN</name>
<proteinExistence type="predicted"/>
<evidence type="ECO:0000259" key="2">
    <source>
        <dbReference type="PROSITE" id="PS51898"/>
    </source>
</evidence>
<dbReference type="GO" id="GO:0003677">
    <property type="term" value="F:DNA binding"/>
    <property type="evidence" value="ECO:0007669"/>
    <property type="project" value="InterPro"/>
</dbReference>
<organism evidence="3 4">
    <name type="scientific">Streptomyces caatingaensis</name>
    <dbReference type="NCBI Taxonomy" id="1678637"/>
    <lineage>
        <taxon>Bacteria</taxon>
        <taxon>Bacillati</taxon>
        <taxon>Actinomycetota</taxon>
        <taxon>Actinomycetes</taxon>
        <taxon>Kitasatosporales</taxon>
        <taxon>Streptomycetaceae</taxon>
        <taxon>Streptomyces</taxon>
    </lineage>
</organism>
<reference evidence="4" key="1">
    <citation type="submission" date="2015-07" db="EMBL/GenBank/DDBJ databases">
        <title>Draft genome sequence of Streptomyces sp. CMAA 1322, a bacterium isolated from Caatinga biome, from dry forest semiarid of Brazil.</title>
        <authorList>
            <person name="Santos S.N."/>
            <person name="Gacesa R."/>
            <person name="Taketani R.G."/>
            <person name="Long P.F."/>
            <person name="Melo I.S."/>
        </authorList>
    </citation>
    <scope>NUCLEOTIDE SEQUENCE [LARGE SCALE GENOMIC DNA]</scope>
    <source>
        <strain evidence="4">CMAA 1322</strain>
    </source>
</reference>
<gene>
    <name evidence="3" type="ORF">AC230_27115</name>
</gene>
<dbReference type="EMBL" id="LFXA01000018">
    <property type="protein sequence ID" value="KNB49021.1"/>
    <property type="molecule type" value="Genomic_DNA"/>
</dbReference>
<evidence type="ECO:0000313" key="3">
    <source>
        <dbReference type="EMBL" id="KNB49021.1"/>
    </source>
</evidence>
<dbReference type="SUPFAM" id="SSF56349">
    <property type="entry name" value="DNA breaking-rejoining enzymes"/>
    <property type="match status" value="1"/>
</dbReference>
<evidence type="ECO:0000313" key="4">
    <source>
        <dbReference type="Proteomes" id="UP000037288"/>
    </source>
</evidence>
<dbReference type="Pfam" id="PF00589">
    <property type="entry name" value="Phage_integrase"/>
    <property type="match status" value="1"/>
</dbReference>
<dbReference type="PATRIC" id="fig|1678637.3.peg.5799"/>
<comment type="caution">
    <text evidence="3">The sequence shown here is derived from an EMBL/GenBank/DDBJ whole genome shotgun (WGS) entry which is preliminary data.</text>
</comment>
<keyword evidence="4" id="KW-1185">Reference proteome</keyword>
<keyword evidence="1" id="KW-0233">DNA recombination</keyword>
<dbReference type="InterPro" id="IPR011010">
    <property type="entry name" value="DNA_brk_join_enz"/>
</dbReference>
<dbReference type="InterPro" id="IPR013762">
    <property type="entry name" value="Integrase-like_cat_sf"/>
</dbReference>
<dbReference type="STRING" id="1678637.AC230_27115"/>
<feature type="domain" description="Tyr recombinase" evidence="2">
    <location>
        <begin position="466"/>
        <end position="679"/>
    </location>
</feature>